<evidence type="ECO:0008006" key="2">
    <source>
        <dbReference type="Google" id="ProtNLM"/>
    </source>
</evidence>
<dbReference type="AlphaFoldDB" id="A0A6J4S0R1"/>
<reference evidence="1" key="1">
    <citation type="submission" date="2020-02" db="EMBL/GenBank/DDBJ databases">
        <authorList>
            <person name="Meier V. D."/>
        </authorList>
    </citation>
    <scope>NUCLEOTIDE SEQUENCE</scope>
    <source>
        <strain evidence="1">AVDCRST_MAG38</strain>
    </source>
</reference>
<dbReference type="SUPFAM" id="SSF53335">
    <property type="entry name" value="S-adenosyl-L-methionine-dependent methyltransferases"/>
    <property type="match status" value="1"/>
</dbReference>
<proteinExistence type="predicted"/>
<dbReference type="Gene3D" id="3.40.50.150">
    <property type="entry name" value="Vaccinia Virus protein VP39"/>
    <property type="match status" value="1"/>
</dbReference>
<organism evidence="1">
    <name type="scientific">uncultured Solirubrobacteraceae bacterium</name>
    <dbReference type="NCBI Taxonomy" id="1162706"/>
    <lineage>
        <taxon>Bacteria</taxon>
        <taxon>Bacillati</taxon>
        <taxon>Actinomycetota</taxon>
        <taxon>Thermoleophilia</taxon>
        <taxon>Solirubrobacterales</taxon>
        <taxon>Solirubrobacteraceae</taxon>
        <taxon>environmental samples</taxon>
    </lineage>
</organism>
<name>A0A6J4S0R1_9ACTN</name>
<dbReference type="InterPro" id="IPR029063">
    <property type="entry name" value="SAM-dependent_MTases_sf"/>
</dbReference>
<dbReference type="EMBL" id="CADCVJ010000198">
    <property type="protein sequence ID" value="CAA9485985.1"/>
    <property type="molecule type" value="Genomic_DNA"/>
</dbReference>
<accession>A0A6J4S0R1</accession>
<dbReference type="Pfam" id="PF13578">
    <property type="entry name" value="Methyltransf_24"/>
    <property type="match status" value="1"/>
</dbReference>
<gene>
    <name evidence="1" type="ORF">AVDCRST_MAG38-2339</name>
</gene>
<evidence type="ECO:0000313" key="1">
    <source>
        <dbReference type="EMBL" id="CAA9485985.1"/>
    </source>
</evidence>
<sequence>MSASLLYQPDLGWRASTIAGALRLRPAVAQHSVAEGRLLEKVSAGARTIVEIGVAEGGSAWHARRVMDPEGTLVLIDPYPRRFGLNLSSIIARRLVDRVQRGAVWWRHERSDEAIRTWDWPIDFLFIDGDHAYEAVRDDFEQWSPHVTPGGTIAFHDALLGPSWMTPDFGSARFVQELIDSGDGWSLSDRADSLAVFKRSG</sequence>
<protein>
    <recommendedName>
        <fullName evidence="2">Class I SAM-dependent methyltransferase</fullName>
    </recommendedName>
</protein>